<dbReference type="RefSeq" id="WP_096343557.1">
    <property type="nucleotide sequence ID" value="NZ_NWMW01000002.1"/>
</dbReference>
<gene>
    <name evidence="3" type="ORF">COC42_11980</name>
</gene>
<proteinExistence type="predicted"/>
<organism evidence="3 4">
    <name type="scientific">Sphingomonas spermidinifaciens</name>
    <dbReference type="NCBI Taxonomy" id="1141889"/>
    <lineage>
        <taxon>Bacteria</taxon>
        <taxon>Pseudomonadati</taxon>
        <taxon>Pseudomonadota</taxon>
        <taxon>Alphaproteobacteria</taxon>
        <taxon>Sphingomonadales</taxon>
        <taxon>Sphingomonadaceae</taxon>
        <taxon>Sphingomonas</taxon>
    </lineage>
</organism>
<reference evidence="3 4" key="1">
    <citation type="submission" date="2017-09" db="EMBL/GenBank/DDBJ databases">
        <title>Sphingomonas spermidinifaciens 9NM-10, whole genome shotgun sequence.</title>
        <authorList>
            <person name="Feng G."/>
            <person name="Zhu H."/>
        </authorList>
    </citation>
    <scope>NUCLEOTIDE SEQUENCE [LARGE SCALE GENOMIC DNA]</scope>
    <source>
        <strain evidence="3 4">9NM-10</strain>
    </source>
</reference>
<evidence type="ECO:0000256" key="1">
    <source>
        <dbReference type="SAM" id="MobiDB-lite"/>
    </source>
</evidence>
<evidence type="ECO:0000259" key="2">
    <source>
        <dbReference type="Pfam" id="PF06719"/>
    </source>
</evidence>
<sequence>MDRLLKALRPCRPWISSPRLSPDTHRATAPGVRHSGGPADIRASQPTVPMPVIYEPTICFVAQGRKRVMLGDRPMSMMRPPICSHTSTCRHGIGVRGERGRPISPSRANRTEPNWAKPPLLIRFAMLPSRRGRSG</sequence>
<dbReference type="InterPro" id="IPR009594">
    <property type="entry name" value="Tscrpt_reg_HTH_AraC_N"/>
</dbReference>
<feature type="region of interest" description="Disordered" evidence="1">
    <location>
        <begin position="15"/>
        <end position="44"/>
    </location>
</feature>
<dbReference type="AlphaFoldDB" id="A0A2A4B320"/>
<name>A0A2A4B320_9SPHN</name>
<protein>
    <recommendedName>
        <fullName evidence="2">Transcription regulator HTH AraC N-terminal domain-containing protein</fullName>
    </recommendedName>
</protein>
<dbReference type="Pfam" id="PF06719">
    <property type="entry name" value="AraC_N"/>
    <property type="match status" value="1"/>
</dbReference>
<feature type="region of interest" description="Disordered" evidence="1">
    <location>
        <begin position="88"/>
        <end position="114"/>
    </location>
</feature>
<comment type="caution">
    <text evidence="3">The sequence shown here is derived from an EMBL/GenBank/DDBJ whole genome shotgun (WGS) entry which is preliminary data.</text>
</comment>
<dbReference type="Proteomes" id="UP000218366">
    <property type="component" value="Unassembled WGS sequence"/>
</dbReference>
<keyword evidence="4" id="KW-1185">Reference proteome</keyword>
<accession>A0A2A4B320</accession>
<feature type="domain" description="Transcription regulator HTH AraC N-terminal" evidence="2">
    <location>
        <begin position="41"/>
        <end position="76"/>
    </location>
</feature>
<dbReference type="EMBL" id="NWMW01000002">
    <property type="protein sequence ID" value="PCD02179.1"/>
    <property type="molecule type" value="Genomic_DNA"/>
</dbReference>
<evidence type="ECO:0000313" key="4">
    <source>
        <dbReference type="Proteomes" id="UP000218366"/>
    </source>
</evidence>
<evidence type="ECO:0000313" key="3">
    <source>
        <dbReference type="EMBL" id="PCD02179.1"/>
    </source>
</evidence>